<accession>A0ABC8TWU4</accession>
<dbReference type="Proteomes" id="UP001642360">
    <property type="component" value="Unassembled WGS sequence"/>
</dbReference>
<organism evidence="3 4">
    <name type="scientific">Ilex paraguariensis</name>
    <name type="common">yerba mate</name>
    <dbReference type="NCBI Taxonomy" id="185542"/>
    <lineage>
        <taxon>Eukaryota</taxon>
        <taxon>Viridiplantae</taxon>
        <taxon>Streptophyta</taxon>
        <taxon>Embryophyta</taxon>
        <taxon>Tracheophyta</taxon>
        <taxon>Spermatophyta</taxon>
        <taxon>Magnoliopsida</taxon>
        <taxon>eudicotyledons</taxon>
        <taxon>Gunneridae</taxon>
        <taxon>Pentapetalae</taxon>
        <taxon>asterids</taxon>
        <taxon>campanulids</taxon>
        <taxon>Aquifoliales</taxon>
        <taxon>Aquifoliaceae</taxon>
        <taxon>Ilex</taxon>
    </lineage>
</organism>
<dbReference type="PANTHER" id="PTHR33159">
    <property type="entry name" value="RPM1-INTERACTING PROTEIN 4 (RIN4) FAMILY PROTEIN"/>
    <property type="match status" value="1"/>
</dbReference>
<sequence>MDSALYAYLMVVCVCCACVDKLGPFFLHQHPQVPKFGNWESEENIPYTAYFDNARKGRKSGNMNPNDPQDNADRFSDHSHQEAELKGQKGSEAIRSKHKRHTSREDGELRGLSGSPLHPDTVPQNAAIDSSRQQYGGARSGSSTSESEAPKGPDALRPKDERRLSRDEGDLRRPTDSPVRHDTVGRRANVDSPHHRHGGTTAGDTPRRVTRQGGGSDRSIEHSPLHPHHQGRVGGKGIGVSSPSWERKGSSDGSHGLAPSTPGRSRLRSVTRGDETPDRSPAVPKFGDWNESDPASAEGFTHIFNRVREERQVGAGTKVPIMPTETSYSNGQKRYETDNSKGCCCFPWGRK</sequence>
<feature type="region of interest" description="Disordered" evidence="1">
    <location>
        <begin position="314"/>
        <end position="338"/>
    </location>
</feature>
<proteinExistence type="predicted"/>
<feature type="compositionally biased region" description="Basic and acidic residues" evidence="1">
    <location>
        <begin position="148"/>
        <end position="193"/>
    </location>
</feature>
<dbReference type="InterPro" id="IPR008700">
    <property type="entry name" value="TypeIII_avirulence_cleave"/>
</dbReference>
<reference evidence="3 4" key="1">
    <citation type="submission" date="2024-02" db="EMBL/GenBank/DDBJ databases">
        <authorList>
            <person name="Vignale AGUSTIN F."/>
            <person name="Sosa J E."/>
            <person name="Modenutti C."/>
        </authorList>
    </citation>
    <scope>NUCLEOTIDE SEQUENCE [LARGE SCALE GENOMIC DNA]</scope>
</reference>
<dbReference type="Pfam" id="PF05627">
    <property type="entry name" value="AvrRpt-cleavage"/>
    <property type="match status" value="2"/>
</dbReference>
<evidence type="ECO:0000256" key="1">
    <source>
        <dbReference type="SAM" id="MobiDB-lite"/>
    </source>
</evidence>
<protein>
    <recommendedName>
        <fullName evidence="2">RIN4 pathogenic type III effector avirulence factor Avr cleavage site domain-containing protein</fullName>
    </recommendedName>
</protein>
<comment type="caution">
    <text evidence="3">The sequence shown here is derived from an EMBL/GenBank/DDBJ whole genome shotgun (WGS) entry which is preliminary data.</text>
</comment>
<evidence type="ECO:0000313" key="4">
    <source>
        <dbReference type="Proteomes" id="UP001642360"/>
    </source>
</evidence>
<feature type="domain" description="RIN4 pathogenic type III effector avirulence factor Avr cleavage site" evidence="2">
    <location>
        <begin position="30"/>
        <end position="59"/>
    </location>
</feature>
<feature type="compositionally biased region" description="Basic and acidic residues" evidence="1">
    <location>
        <begin position="71"/>
        <end position="95"/>
    </location>
</feature>
<evidence type="ECO:0000313" key="3">
    <source>
        <dbReference type="EMBL" id="CAK9171299.1"/>
    </source>
</evidence>
<feature type="domain" description="RIN4 pathogenic type III effector avirulence factor Avr cleavage site" evidence="2">
    <location>
        <begin position="279"/>
        <end position="312"/>
    </location>
</feature>
<dbReference type="PANTHER" id="PTHR33159:SF74">
    <property type="entry name" value="RPM1-INTERACTING PROTEIN 4-LIKE"/>
    <property type="match status" value="1"/>
</dbReference>
<dbReference type="InterPro" id="IPR040387">
    <property type="entry name" value="RIN4/NOI4"/>
</dbReference>
<feature type="region of interest" description="Disordered" evidence="1">
    <location>
        <begin position="56"/>
        <end position="297"/>
    </location>
</feature>
<dbReference type="AlphaFoldDB" id="A0ABC8TWU4"/>
<evidence type="ECO:0000259" key="2">
    <source>
        <dbReference type="Pfam" id="PF05627"/>
    </source>
</evidence>
<feature type="compositionally biased region" description="Polar residues" evidence="1">
    <location>
        <begin position="122"/>
        <end position="147"/>
    </location>
</feature>
<keyword evidence="4" id="KW-1185">Reference proteome</keyword>
<dbReference type="EMBL" id="CAUOFW020005704">
    <property type="protein sequence ID" value="CAK9171299.1"/>
    <property type="molecule type" value="Genomic_DNA"/>
</dbReference>
<name>A0ABC8TWU4_9AQUA</name>
<gene>
    <name evidence="3" type="ORF">ILEXP_LOCUS40853</name>
</gene>